<proteinExistence type="predicted"/>
<evidence type="ECO:0000313" key="1">
    <source>
        <dbReference type="EMBL" id="QQP37247.1"/>
    </source>
</evidence>
<sequence>PLFSPDDLVLGVDFNAELNECQHCEVHEDTLNEKWCFVEASKPEKARKYND</sequence>
<accession>A0A7T8GT23</accession>
<keyword evidence="2" id="KW-1185">Reference proteome</keyword>
<dbReference type="EMBL" id="CP045901">
    <property type="protein sequence ID" value="QQP37247.1"/>
    <property type="molecule type" value="Genomic_DNA"/>
</dbReference>
<feature type="non-terminal residue" evidence="1">
    <location>
        <position position="1"/>
    </location>
</feature>
<organism evidence="1 2">
    <name type="scientific">Caligus rogercresseyi</name>
    <name type="common">Sea louse</name>
    <dbReference type="NCBI Taxonomy" id="217165"/>
    <lineage>
        <taxon>Eukaryota</taxon>
        <taxon>Metazoa</taxon>
        <taxon>Ecdysozoa</taxon>
        <taxon>Arthropoda</taxon>
        <taxon>Crustacea</taxon>
        <taxon>Multicrustacea</taxon>
        <taxon>Hexanauplia</taxon>
        <taxon>Copepoda</taxon>
        <taxon>Siphonostomatoida</taxon>
        <taxon>Caligidae</taxon>
        <taxon>Caligus</taxon>
    </lineage>
</organism>
<name>A0A7T8GT23_CALRO</name>
<feature type="non-terminal residue" evidence="1">
    <location>
        <position position="51"/>
    </location>
</feature>
<dbReference type="AlphaFoldDB" id="A0A7T8GT23"/>
<protein>
    <submittedName>
        <fullName evidence="1">PQ-loop repeat-containing protein 1</fullName>
    </submittedName>
</protein>
<dbReference type="Proteomes" id="UP000595437">
    <property type="component" value="Chromosome 12"/>
</dbReference>
<reference evidence="2" key="1">
    <citation type="submission" date="2021-01" db="EMBL/GenBank/DDBJ databases">
        <title>Caligus Genome Assembly.</title>
        <authorList>
            <person name="Gallardo-Escarate C."/>
        </authorList>
    </citation>
    <scope>NUCLEOTIDE SEQUENCE [LARGE SCALE GENOMIC DNA]</scope>
</reference>
<gene>
    <name evidence="1" type="ORF">FKW44_017453</name>
</gene>
<evidence type="ECO:0000313" key="2">
    <source>
        <dbReference type="Proteomes" id="UP000595437"/>
    </source>
</evidence>